<evidence type="ECO:0000313" key="2">
    <source>
        <dbReference type="Proteomes" id="UP001189122"/>
    </source>
</evidence>
<keyword evidence="2" id="KW-1185">Reference proteome</keyword>
<dbReference type="InterPro" id="IPR046345">
    <property type="entry name" value="TraB_PrgY-like"/>
</dbReference>
<dbReference type="PANTHER" id="PTHR21530">
    <property type="entry name" value="PHEROMONE SHUTDOWN PROTEIN"/>
    <property type="match status" value="1"/>
</dbReference>
<organism evidence="1">
    <name type="scientific">Spirodela intermedia</name>
    <name type="common">Intermediate duckweed</name>
    <dbReference type="NCBI Taxonomy" id="51605"/>
    <lineage>
        <taxon>Eukaryota</taxon>
        <taxon>Viridiplantae</taxon>
        <taxon>Streptophyta</taxon>
        <taxon>Embryophyta</taxon>
        <taxon>Tracheophyta</taxon>
        <taxon>Spermatophyta</taxon>
        <taxon>Magnoliopsida</taxon>
        <taxon>Liliopsida</taxon>
        <taxon>Araceae</taxon>
        <taxon>Lemnoideae</taxon>
        <taxon>Spirodela</taxon>
    </lineage>
</organism>
<sequence length="136" mass="15086">MESFSFSTSFSLGGPKPASFRCRHYVSSPVISKVSIRPPPAGFDYKLEVLEDTRSTVEREHPELMDLVEKGSLVVVEKRRFGPVPSWRSAFVEPEVIWLVGTSHISAQSAVDVVRVIEAITPDNVVVELCRILLGC</sequence>
<dbReference type="PANTHER" id="PTHR21530:SF0">
    <property type="entry name" value="TRAB FAMILY PROTEIN"/>
    <property type="match status" value="1"/>
</dbReference>
<protein>
    <submittedName>
        <fullName evidence="1">Uncharacterized protein</fullName>
    </submittedName>
</protein>
<evidence type="ECO:0000313" key="1">
    <source>
        <dbReference type="EMBL" id="CAA2616622.1"/>
    </source>
</evidence>
<reference evidence="1 2" key="1">
    <citation type="submission" date="2019-12" db="EMBL/GenBank/DDBJ databases">
        <authorList>
            <person name="Scholz U."/>
            <person name="Mascher M."/>
            <person name="Fiebig A."/>
        </authorList>
    </citation>
    <scope>NUCLEOTIDE SEQUENCE</scope>
</reference>
<name>A0A7I8IET0_SPIIN</name>
<dbReference type="AlphaFoldDB" id="A0A7I8IET0"/>
<accession>A0A7I8IET0</accession>
<dbReference type="EMBL" id="CACRZD030000002">
    <property type="protein sequence ID" value="CAA6656300.1"/>
    <property type="molecule type" value="Genomic_DNA"/>
</dbReference>
<dbReference type="EMBL" id="LR743589">
    <property type="protein sequence ID" value="CAA2616622.1"/>
    <property type="molecule type" value="Genomic_DNA"/>
</dbReference>
<dbReference type="Proteomes" id="UP001189122">
    <property type="component" value="Unassembled WGS sequence"/>
</dbReference>
<gene>
    <name evidence="1" type="ORF">SI7747_02002840</name>
</gene>
<proteinExistence type="predicted"/>